<evidence type="ECO:0000313" key="1">
    <source>
        <dbReference type="EMBL" id="EMT51793.1"/>
    </source>
</evidence>
<keyword evidence="2" id="KW-1185">Reference proteome</keyword>
<organism evidence="1 2">
    <name type="scientific">Brevibacillus borstelensis AK1</name>
    <dbReference type="NCBI Taxonomy" id="1300222"/>
    <lineage>
        <taxon>Bacteria</taxon>
        <taxon>Bacillati</taxon>
        <taxon>Bacillota</taxon>
        <taxon>Bacilli</taxon>
        <taxon>Bacillales</taxon>
        <taxon>Paenibacillaceae</taxon>
        <taxon>Brevibacillus</taxon>
    </lineage>
</organism>
<dbReference type="STRING" id="1300222.I532_15661"/>
<dbReference type="EMBL" id="APBN01000006">
    <property type="protein sequence ID" value="EMT51793.1"/>
    <property type="molecule type" value="Genomic_DNA"/>
</dbReference>
<protein>
    <submittedName>
        <fullName evidence="1">Uncharacterized protein</fullName>
    </submittedName>
</protein>
<dbReference type="AlphaFoldDB" id="M8DE84"/>
<accession>M8DE84</accession>
<sequence>MFTESYFLMPVANFVEPYGVSISRFQWTPCMKLQNAIPRNMQSALISTAIRRNVWRHLKPGRTIPIFMCVVWSVKKLDLVFLGRSG</sequence>
<dbReference type="Proteomes" id="UP000012081">
    <property type="component" value="Unassembled WGS sequence"/>
</dbReference>
<evidence type="ECO:0000313" key="2">
    <source>
        <dbReference type="Proteomes" id="UP000012081"/>
    </source>
</evidence>
<gene>
    <name evidence="1" type="ORF">I532_15661</name>
</gene>
<reference evidence="1 2" key="1">
    <citation type="submission" date="2013-03" db="EMBL/GenBank/DDBJ databases">
        <title>Assembly of a new bacterial strain Brevibacillus borstelensis AK1.</title>
        <authorList>
            <person name="Rajan I."/>
            <person name="PoliReddy D."/>
            <person name="Sugumar T."/>
            <person name="Rathinam K."/>
            <person name="Alqarawi S."/>
            <person name="Khalil A.B."/>
            <person name="Sivakumar N."/>
        </authorList>
    </citation>
    <scope>NUCLEOTIDE SEQUENCE [LARGE SCALE GENOMIC DNA]</scope>
    <source>
        <strain evidence="1 2">AK1</strain>
    </source>
</reference>
<comment type="caution">
    <text evidence="1">The sequence shown here is derived from an EMBL/GenBank/DDBJ whole genome shotgun (WGS) entry which is preliminary data.</text>
</comment>
<name>M8DE84_9BACL</name>
<proteinExistence type="predicted"/>